<reference evidence="2" key="1">
    <citation type="submission" date="2023-01" db="EMBL/GenBank/DDBJ databases">
        <title>Colletotrichum chrysophilum M932 genome sequence.</title>
        <authorList>
            <person name="Baroncelli R."/>
        </authorList>
    </citation>
    <scope>NUCLEOTIDE SEQUENCE</scope>
    <source>
        <strain evidence="2">M932</strain>
    </source>
</reference>
<name>A0AAD9AQH9_9PEZI</name>
<dbReference type="PANTHER" id="PTHR33112">
    <property type="entry name" value="DOMAIN PROTEIN, PUTATIVE-RELATED"/>
    <property type="match status" value="1"/>
</dbReference>
<dbReference type="AlphaFoldDB" id="A0AAD9AQH9"/>
<sequence length="608" mass="68958">MAEPYAALSYCWGGDQPGKTTKSRLEAYSWTVPWENIGKTIQDAVEVTNNLGLSYLWVDAFCIVQDDQNDIDEEIPQMPDICNQAVVTIVASRAQACADGFLQYPPLENIADLIVPLKLRLSRFSGDLEATAFSLKHEYYCSPPTETRGWCFQEKWLSVRLLEFEYERVHWSCASTEQYLGEAQPAERLDRFQENYRRFMISAQGDGSKVTGLSETYTSTPAMHRLWRRKIGKFTHGRLTKPEDRAIAISGLSQMFSRKLQDAYYAGLWGQSLPLDLLWQTRAWKAEPTLRLQNYQGPSWSWFSGNQPISFAFHQHNDFECQIDVLNVEVSLDSKLNSFGGVREGRITMKGHLRRARVLNPNISRQSRAEYDRIRHKASSIMKSEEAVPRDAFGEYEKEDYVLVDPECLFMGYEADAEENGAATTRREPAVEIGMNDTTSITETLHGGFAGEHSTLDADSSDSSDWSIPLGTLRGDLSTPSLPFSQDYDLDRFGTLVSGRMQPDALETEFISGSSSEKDYIDVELLEFGKCESKYERSGPIGLVLREVLANSPETLSPRKFSRLGTFRFEETYAALRPPALDATRWRTIVRSQLDWFSGCDEEVIELV</sequence>
<evidence type="ECO:0000259" key="1">
    <source>
        <dbReference type="Pfam" id="PF06985"/>
    </source>
</evidence>
<comment type="caution">
    <text evidence="2">The sequence shown here is derived from an EMBL/GenBank/DDBJ whole genome shotgun (WGS) entry which is preliminary data.</text>
</comment>
<accession>A0AAD9AQH9</accession>
<dbReference type="Proteomes" id="UP001243330">
    <property type="component" value="Unassembled WGS sequence"/>
</dbReference>
<feature type="domain" description="Heterokaryon incompatibility" evidence="1">
    <location>
        <begin position="5"/>
        <end position="154"/>
    </location>
</feature>
<gene>
    <name evidence="2" type="ORF">CCHR01_05751</name>
</gene>
<dbReference type="InterPro" id="IPR010730">
    <property type="entry name" value="HET"/>
</dbReference>
<keyword evidence="3" id="KW-1185">Reference proteome</keyword>
<dbReference type="EMBL" id="JAQOWY010000092">
    <property type="protein sequence ID" value="KAK1851649.1"/>
    <property type="molecule type" value="Genomic_DNA"/>
</dbReference>
<proteinExistence type="predicted"/>
<dbReference type="PANTHER" id="PTHR33112:SF16">
    <property type="entry name" value="HETEROKARYON INCOMPATIBILITY DOMAIN-CONTAINING PROTEIN"/>
    <property type="match status" value="1"/>
</dbReference>
<protein>
    <recommendedName>
        <fullName evidence="1">Heterokaryon incompatibility domain-containing protein</fullName>
    </recommendedName>
</protein>
<evidence type="ECO:0000313" key="3">
    <source>
        <dbReference type="Proteomes" id="UP001243330"/>
    </source>
</evidence>
<evidence type="ECO:0000313" key="2">
    <source>
        <dbReference type="EMBL" id="KAK1851649.1"/>
    </source>
</evidence>
<dbReference type="Pfam" id="PF06985">
    <property type="entry name" value="HET"/>
    <property type="match status" value="1"/>
</dbReference>
<organism evidence="2 3">
    <name type="scientific">Colletotrichum chrysophilum</name>
    <dbReference type="NCBI Taxonomy" id="1836956"/>
    <lineage>
        <taxon>Eukaryota</taxon>
        <taxon>Fungi</taxon>
        <taxon>Dikarya</taxon>
        <taxon>Ascomycota</taxon>
        <taxon>Pezizomycotina</taxon>
        <taxon>Sordariomycetes</taxon>
        <taxon>Hypocreomycetidae</taxon>
        <taxon>Glomerellales</taxon>
        <taxon>Glomerellaceae</taxon>
        <taxon>Colletotrichum</taxon>
        <taxon>Colletotrichum gloeosporioides species complex</taxon>
    </lineage>
</organism>